<keyword evidence="2" id="KW-1185">Reference proteome</keyword>
<proteinExistence type="predicted"/>
<dbReference type="EMBL" id="VXAR01006291">
    <property type="protein sequence ID" value="NXK76837.1"/>
    <property type="molecule type" value="Genomic_DNA"/>
</dbReference>
<protein>
    <submittedName>
        <fullName evidence="1">ENR1 protein</fullName>
    </submittedName>
</protein>
<sequence length="75" mass="8621">FIDLMQRLAKELNVTNCWICGGALMTEEWPWKGESLGITELLKWNRTEISKEEHRPEGCILTSEVIGKECIQRTG</sequence>
<evidence type="ECO:0000313" key="1">
    <source>
        <dbReference type="EMBL" id="NXK76837.1"/>
    </source>
</evidence>
<dbReference type="Proteomes" id="UP000531168">
    <property type="component" value="Unassembled WGS sequence"/>
</dbReference>
<feature type="non-terminal residue" evidence="1">
    <location>
        <position position="75"/>
    </location>
</feature>
<dbReference type="AlphaFoldDB" id="A0A7L0M6Z1"/>
<reference evidence="1 2" key="1">
    <citation type="submission" date="2019-09" db="EMBL/GenBank/DDBJ databases">
        <title>Bird 10,000 Genomes (B10K) Project - Family phase.</title>
        <authorList>
            <person name="Zhang G."/>
        </authorList>
    </citation>
    <scope>NUCLEOTIDE SEQUENCE [LARGE SCALE GENOMIC DNA]</scope>
    <source>
        <strain evidence="1">B10K-DU-001-46</strain>
        <tissue evidence="1">Muscle</tissue>
    </source>
</reference>
<comment type="caution">
    <text evidence="1">The sequence shown here is derived from an EMBL/GenBank/DDBJ whole genome shotgun (WGS) entry which is preliminary data.</text>
</comment>
<organism evidence="1 2">
    <name type="scientific">Amazona guildingii</name>
    <dbReference type="NCBI Taxonomy" id="175529"/>
    <lineage>
        <taxon>Eukaryota</taxon>
        <taxon>Metazoa</taxon>
        <taxon>Chordata</taxon>
        <taxon>Craniata</taxon>
        <taxon>Vertebrata</taxon>
        <taxon>Euteleostomi</taxon>
        <taxon>Archelosauria</taxon>
        <taxon>Archosauria</taxon>
        <taxon>Dinosauria</taxon>
        <taxon>Saurischia</taxon>
        <taxon>Theropoda</taxon>
        <taxon>Coelurosauria</taxon>
        <taxon>Aves</taxon>
        <taxon>Neognathae</taxon>
        <taxon>Neoaves</taxon>
        <taxon>Telluraves</taxon>
        <taxon>Australaves</taxon>
        <taxon>Psittaciformes</taxon>
        <taxon>Psittacidae</taxon>
        <taxon>Amazona</taxon>
    </lineage>
</organism>
<feature type="non-terminal residue" evidence="1">
    <location>
        <position position="1"/>
    </location>
</feature>
<accession>A0A7L0M6Z1</accession>
<evidence type="ECO:0000313" key="2">
    <source>
        <dbReference type="Proteomes" id="UP000531168"/>
    </source>
</evidence>
<name>A0A7L0M6Z1_9PSIT</name>
<gene>
    <name evidence="1" type="primary">Erv31_0</name>
    <name evidence="1" type="ORF">AMAGUI_R15230</name>
</gene>